<dbReference type="GO" id="GO:0015105">
    <property type="term" value="F:arsenite transmembrane transporter activity"/>
    <property type="evidence" value="ECO:0007669"/>
    <property type="project" value="InterPro"/>
</dbReference>
<comment type="caution">
    <text evidence="10">The sequence shown here is derived from an EMBL/GenBank/DDBJ whole genome shotgun (WGS) entry which is preliminary data.</text>
</comment>
<dbReference type="InterPro" id="IPR000802">
    <property type="entry name" value="Arsenical_pump_ArsB"/>
</dbReference>
<feature type="transmembrane region" description="Helical" evidence="8">
    <location>
        <begin position="181"/>
        <end position="202"/>
    </location>
</feature>
<feature type="transmembrane region" description="Helical" evidence="8">
    <location>
        <begin position="398"/>
        <end position="421"/>
    </location>
</feature>
<dbReference type="InterPro" id="IPR004680">
    <property type="entry name" value="Cit_transptr-like_dom"/>
</dbReference>
<feature type="transmembrane region" description="Helical" evidence="8">
    <location>
        <begin position="31"/>
        <end position="51"/>
    </location>
</feature>
<evidence type="ECO:0000256" key="3">
    <source>
        <dbReference type="ARBA" id="ARBA00022448"/>
    </source>
</evidence>
<evidence type="ECO:0000256" key="5">
    <source>
        <dbReference type="ARBA" id="ARBA00022692"/>
    </source>
</evidence>
<dbReference type="PRINTS" id="PR00758">
    <property type="entry name" value="ARSENICPUMP"/>
</dbReference>
<evidence type="ECO:0000256" key="2">
    <source>
        <dbReference type="ARBA" id="ARBA00009843"/>
    </source>
</evidence>
<protein>
    <submittedName>
        <fullName evidence="10">Arsenic efflux pump protein</fullName>
    </submittedName>
</protein>
<feature type="domain" description="Citrate transporter-like" evidence="9">
    <location>
        <begin position="20"/>
        <end position="362"/>
    </location>
</feature>
<evidence type="ECO:0000256" key="8">
    <source>
        <dbReference type="SAM" id="Phobius"/>
    </source>
</evidence>
<accession>A0A226WX79</accession>
<evidence type="ECO:0000313" key="11">
    <source>
        <dbReference type="Proteomes" id="UP000214720"/>
    </source>
</evidence>
<gene>
    <name evidence="10" type="ORF">BSU04_25110</name>
</gene>
<keyword evidence="5 8" id="KW-0812">Transmembrane</keyword>
<evidence type="ECO:0000256" key="7">
    <source>
        <dbReference type="ARBA" id="ARBA00023136"/>
    </source>
</evidence>
<dbReference type="OrthoDB" id="9774335at2"/>
<feature type="transmembrane region" description="Helical" evidence="8">
    <location>
        <begin position="278"/>
        <end position="296"/>
    </location>
</feature>
<dbReference type="PANTHER" id="PTHR43302">
    <property type="entry name" value="TRANSPORTER ARSB-RELATED"/>
    <property type="match status" value="1"/>
</dbReference>
<comment type="similarity">
    <text evidence="2">Belongs to the CitM (TC 2.A.11) transporter family.</text>
</comment>
<keyword evidence="7 8" id="KW-0472">Membrane</keyword>
<organism evidence="10 11">
    <name type="scientific">Caballeronia sordidicola</name>
    <name type="common">Burkholderia sordidicola</name>
    <dbReference type="NCBI Taxonomy" id="196367"/>
    <lineage>
        <taxon>Bacteria</taxon>
        <taxon>Pseudomonadati</taxon>
        <taxon>Pseudomonadota</taxon>
        <taxon>Betaproteobacteria</taxon>
        <taxon>Burkholderiales</taxon>
        <taxon>Burkholderiaceae</taxon>
        <taxon>Caballeronia</taxon>
    </lineage>
</organism>
<comment type="subcellular location">
    <subcellularLocation>
        <location evidence="1">Cell membrane</location>
        <topology evidence="1">Multi-pass membrane protein</topology>
    </subcellularLocation>
</comment>
<feature type="transmembrane region" description="Helical" evidence="8">
    <location>
        <begin position="103"/>
        <end position="132"/>
    </location>
</feature>
<dbReference type="EMBL" id="MTHB01000160">
    <property type="protein sequence ID" value="OXC75802.1"/>
    <property type="molecule type" value="Genomic_DNA"/>
</dbReference>
<evidence type="ECO:0000259" key="9">
    <source>
        <dbReference type="Pfam" id="PF03600"/>
    </source>
</evidence>
<keyword evidence="3" id="KW-0813">Transport</keyword>
<dbReference type="Proteomes" id="UP000214720">
    <property type="component" value="Unassembled WGS sequence"/>
</dbReference>
<keyword evidence="6 8" id="KW-1133">Transmembrane helix</keyword>
<evidence type="ECO:0000313" key="10">
    <source>
        <dbReference type="EMBL" id="OXC75802.1"/>
    </source>
</evidence>
<dbReference type="GO" id="GO:0005886">
    <property type="term" value="C:plasma membrane"/>
    <property type="evidence" value="ECO:0007669"/>
    <property type="project" value="UniProtKB-SubCell"/>
</dbReference>
<dbReference type="PANTHER" id="PTHR43302:SF5">
    <property type="entry name" value="TRANSPORTER ARSB-RELATED"/>
    <property type="match status" value="1"/>
</dbReference>
<proteinExistence type="inferred from homology"/>
<feature type="transmembrane region" description="Helical" evidence="8">
    <location>
        <begin position="248"/>
        <end position="266"/>
    </location>
</feature>
<feature type="transmembrane region" description="Helical" evidence="8">
    <location>
        <begin position="316"/>
        <end position="335"/>
    </location>
</feature>
<evidence type="ECO:0000256" key="4">
    <source>
        <dbReference type="ARBA" id="ARBA00022475"/>
    </source>
</evidence>
<feature type="transmembrane region" description="Helical" evidence="8">
    <location>
        <begin position="369"/>
        <end position="386"/>
    </location>
</feature>
<evidence type="ECO:0000256" key="1">
    <source>
        <dbReference type="ARBA" id="ARBA00004651"/>
    </source>
</evidence>
<name>A0A226WX79_CABSO</name>
<feature type="transmembrane region" description="Helical" evidence="8">
    <location>
        <begin position="223"/>
        <end position="242"/>
    </location>
</feature>
<dbReference type="Pfam" id="PF03600">
    <property type="entry name" value="CitMHS"/>
    <property type="match status" value="1"/>
</dbReference>
<dbReference type="AlphaFoldDB" id="A0A226WX79"/>
<keyword evidence="4" id="KW-1003">Cell membrane</keyword>
<dbReference type="CDD" id="cd01118">
    <property type="entry name" value="ArsB_permease"/>
    <property type="match status" value="1"/>
</dbReference>
<dbReference type="RefSeq" id="WP_089162895.1">
    <property type="nucleotide sequence ID" value="NZ_MTHB01000160.1"/>
</dbReference>
<feature type="transmembrane region" description="Helical" evidence="8">
    <location>
        <begin position="342"/>
        <end position="363"/>
    </location>
</feature>
<feature type="transmembrane region" description="Helical" evidence="8">
    <location>
        <begin position="144"/>
        <end position="161"/>
    </location>
</feature>
<evidence type="ECO:0000256" key="6">
    <source>
        <dbReference type="ARBA" id="ARBA00022989"/>
    </source>
</evidence>
<reference evidence="11" key="1">
    <citation type="submission" date="2017-01" db="EMBL/GenBank/DDBJ databases">
        <title>Genome Analysis of Deinococcus marmoris KOPRI26562.</title>
        <authorList>
            <person name="Kim J.H."/>
            <person name="Oh H.-M."/>
        </authorList>
    </citation>
    <scope>NUCLEOTIDE SEQUENCE [LARGE SCALE GENOMIC DNA]</scope>
    <source>
        <strain evidence="11">PAMC 26633</strain>
    </source>
</reference>
<sequence>MNALLSSPFSVWTIAAVSALAVFTRPFKLPEAVWAVLGALALCGSGMLPWSDALHAIGKGTDVYLFLTGMMMASELARKEGLFAYLAALAAQRAAGSAKRLFFLMYCVGTVVTIFMSNDATAVVLTPAVLAVVHAVKAEKPLPYLYICAFIANAASFVLPISNPANLVIFRDHMPTLMHWLGRFAIPSVLSIVATYSVLRFMQRDALTQPIEADVDVPALSGAGKATGLGIIVMAVVMLAASAFGVPLGLPTFCAGLALFISSCLLKRTFLTGHLAEISWSVLPLVAGLFVLVEGLQHTGVINHLAQVMQTAAQAIPAHAGWISGAVIAVACNLINNLPAGLIAGSALTAAHAPIPVASAVLVGVDLGPNFSVTGSLATILWLTALRRDGIEVSAWSFLKLGVVVTLPALAAALAAVAVSASM</sequence>